<dbReference type="EMBL" id="GIFC01011235">
    <property type="protein sequence ID" value="MXU93318.1"/>
    <property type="molecule type" value="Transcribed_RNA"/>
</dbReference>
<accession>A0A6B0UVK6</accession>
<organism evidence="3">
    <name type="scientific">Ixodes ricinus</name>
    <name type="common">Common tick</name>
    <name type="synonym">Acarus ricinus</name>
    <dbReference type="NCBI Taxonomy" id="34613"/>
    <lineage>
        <taxon>Eukaryota</taxon>
        <taxon>Metazoa</taxon>
        <taxon>Ecdysozoa</taxon>
        <taxon>Arthropoda</taxon>
        <taxon>Chelicerata</taxon>
        <taxon>Arachnida</taxon>
        <taxon>Acari</taxon>
        <taxon>Parasitiformes</taxon>
        <taxon>Ixodida</taxon>
        <taxon>Ixodoidea</taxon>
        <taxon>Ixodidae</taxon>
        <taxon>Ixodinae</taxon>
        <taxon>Ixodes</taxon>
    </lineage>
</organism>
<keyword evidence="2" id="KW-0732">Signal</keyword>
<evidence type="ECO:0000256" key="1">
    <source>
        <dbReference type="SAM" id="MobiDB-lite"/>
    </source>
</evidence>
<evidence type="ECO:0000256" key="2">
    <source>
        <dbReference type="SAM" id="SignalP"/>
    </source>
</evidence>
<sequence length="144" mass="15667">MRSLMLNLLRLSIMLWLSFFWRSLASALRSLSNSGRSSSLTRARSGGQDDDTLFLPAPGQTSSNSTMEPGTVAWPPRVVRKSSFSKCEMSSKASSNSELLVAADPLCGTEAGLSGLKGWAPPNSAWALLLRNCFTCRFLLCSTW</sequence>
<dbReference type="AlphaFoldDB" id="A0A6B0UVK6"/>
<feature type="signal peptide" evidence="2">
    <location>
        <begin position="1"/>
        <end position="27"/>
    </location>
</feature>
<proteinExistence type="predicted"/>
<protein>
    <submittedName>
        <fullName evidence="3">Putative secreted protein</fullName>
    </submittedName>
</protein>
<evidence type="ECO:0000313" key="3">
    <source>
        <dbReference type="EMBL" id="MXU93318.1"/>
    </source>
</evidence>
<feature type="compositionally biased region" description="Polar residues" evidence="1">
    <location>
        <begin position="59"/>
        <end position="68"/>
    </location>
</feature>
<feature type="compositionally biased region" description="Low complexity" evidence="1">
    <location>
        <begin position="34"/>
        <end position="43"/>
    </location>
</feature>
<feature type="region of interest" description="Disordered" evidence="1">
    <location>
        <begin position="34"/>
        <end position="71"/>
    </location>
</feature>
<reference evidence="3" key="1">
    <citation type="submission" date="2019-12" db="EMBL/GenBank/DDBJ databases">
        <title>An insight into the sialome of adult female Ixodes ricinus ticks feeding for 6 days.</title>
        <authorList>
            <person name="Perner J."/>
            <person name="Ribeiro J.M.C."/>
        </authorList>
    </citation>
    <scope>NUCLEOTIDE SEQUENCE</scope>
    <source>
        <strain evidence="3">Semi-engorged</strain>
        <tissue evidence="3">Salivary glands</tissue>
    </source>
</reference>
<name>A0A6B0UVK6_IXORI</name>
<feature type="chain" id="PRO_5025619379" evidence="2">
    <location>
        <begin position="28"/>
        <end position="144"/>
    </location>
</feature>